<accession>A0ABS5ZQG7</accession>
<comment type="caution">
    <text evidence="2">The sequence shown here is derived from an EMBL/GenBank/DDBJ whole genome shotgun (WGS) entry which is preliminary data.</text>
</comment>
<keyword evidence="3" id="KW-1185">Reference proteome</keyword>
<evidence type="ECO:0000313" key="2">
    <source>
        <dbReference type="EMBL" id="MBU2738705.1"/>
    </source>
</evidence>
<dbReference type="Proteomes" id="UP001197028">
    <property type="component" value="Unassembled WGS sequence"/>
</dbReference>
<protein>
    <submittedName>
        <fullName evidence="2">DUF4942 domain-containing protein</fullName>
    </submittedName>
</protein>
<evidence type="ECO:0000313" key="3">
    <source>
        <dbReference type="Proteomes" id="UP001197028"/>
    </source>
</evidence>
<reference evidence="2 3" key="1">
    <citation type="journal article" date="2021" name="ISME J.">
        <title>Genomic evolution of the class Acidithiobacillia: deep-branching Proteobacteria living in extreme acidic conditions.</title>
        <authorList>
            <person name="Moya-Beltran A."/>
            <person name="Beard S."/>
            <person name="Rojas-Villalobos C."/>
            <person name="Issotta F."/>
            <person name="Gallardo Y."/>
            <person name="Ulloa R."/>
            <person name="Giaveno A."/>
            <person name="Degli Esposti M."/>
            <person name="Johnson D.B."/>
            <person name="Quatrini R."/>
        </authorList>
    </citation>
    <scope>NUCLEOTIDE SEQUENCE [LARGE SCALE GENOMIC DNA]</scope>
    <source>
        <strain evidence="2 3">ATCC 19703</strain>
    </source>
</reference>
<proteinExistence type="predicted"/>
<dbReference type="RefSeq" id="WP_215863675.1">
    <property type="nucleotide sequence ID" value="NZ_JABELD010000055.1"/>
</dbReference>
<gene>
    <name evidence="2" type="ORF">HJG40_07885</name>
</gene>
<organism evidence="2 3">
    <name type="scientific">Acidithiobacillus concretivorus</name>
    <dbReference type="NCBI Taxonomy" id="3063952"/>
    <lineage>
        <taxon>Bacteria</taxon>
        <taxon>Pseudomonadati</taxon>
        <taxon>Pseudomonadota</taxon>
        <taxon>Acidithiobacillia</taxon>
        <taxon>Acidithiobacillales</taxon>
        <taxon>Acidithiobacillaceae</taxon>
        <taxon>Acidithiobacillus</taxon>
    </lineage>
</organism>
<sequence>MNNGDIIVSASVAELIENRNTIKAKILAAFQTLSEAISTEMAVTSKKYSILESFLAGGRWHSASLKDPEDTMVHAMQQLDAGFWDALMEKSGIRAFMSAAKRDQWRDLISEGKTPPFEMDSIKATFADLYEKRADMMEEGMIDLFQRLSWNYKTNNPVRMEKKLIVERVLNSYGMVNNSVTNELDDLVRILSVYDGKPIPEHRHGMYAVIADAMAQKDSVVDTEYFTIKVFKKGSGHIVFKDNALPLLDQCNRVIAKAFPDALPAASGRKAA</sequence>
<name>A0ABS5ZQG7_9PROT</name>
<dbReference type="EMBL" id="JABELD010000055">
    <property type="protein sequence ID" value="MBU2738705.1"/>
    <property type="molecule type" value="Genomic_DNA"/>
</dbReference>
<evidence type="ECO:0000259" key="1">
    <source>
        <dbReference type="Pfam" id="PF13708"/>
    </source>
</evidence>
<dbReference type="Pfam" id="PF13708">
    <property type="entry name" value="DUF4942"/>
    <property type="match status" value="1"/>
</dbReference>
<dbReference type="InterPro" id="IPR031339">
    <property type="entry name" value="DUF4942"/>
</dbReference>
<feature type="domain" description="DUF4942" evidence="1">
    <location>
        <begin position="76"/>
        <end position="260"/>
    </location>
</feature>